<dbReference type="PANTHER" id="PTHR47504:SF3">
    <property type="entry name" value="HTH-TYPE TRANSCRIPTIONAL REGULATOR YKGA-RELATED"/>
    <property type="match status" value="1"/>
</dbReference>
<comment type="caution">
    <text evidence="5">The sequence shown here is derived from an EMBL/GenBank/DDBJ whole genome shotgun (WGS) entry which is preliminary data.</text>
</comment>
<dbReference type="Pfam" id="PF12833">
    <property type="entry name" value="HTH_18"/>
    <property type="match status" value="1"/>
</dbReference>
<keyword evidence="2" id="KW-0238">DNA-binding</keyword>
<protein>
    <submittedName>
        <fullName evidence="5">Helix-turn-helix domain-containing protein</fullName>
    </submittedName>
</protein>
<proteinExistence type="predicted"/>
<dbReference type="InterPro" id="IPR011256">
    <property type="entry name" value="Reg_factor_effector_dom_sf"/>
</dbReference>
<organism evidence="5 6">
    <name type="scientific">Escherichia coli</name>
    <dbReference type="NCBI Taxonomy" id="562"/>
    <lineage>
        <taxon>Bacteria</taxon>
        <taxon>Pseudomonadati</taxon>
        <taxon>Pseudomonadota</taxon>
        <taxon>Gammaproteobacteria</taxon>
        <taxon>Enterobacterales</taxon>
        <taxon>Enterobacteriaceae</taxon>
        <taxon>Escherichia</taxon>
    </lineage>
</organism>
<dbReference type="InterPro" id="IPR029442">
    <property type="entry name" value="GyrI-like"/>
</dbReference>
<dbReference type="InterPro" id="IPR018060">
    <property type="entry name" value="HTH_AraC"/>
</dbReference>
<evidence type="ECO:0000256" key="2">
    <source>
        <dbReference type="ARBA" id="ARBA00023125"/>
    </source>
</evidence>
<dbReference type="GO" id="GO:0043565">
    <property type="term" value="F:sequence-specific DNA binding"/>
    <property type="evidence" value="ECO:0007669"/>
    <property type="project" value="InterPro"/>
</dbReference>
<evidence type="ECO:0000256" key="1">
    <source>
        <dbReference type="ARBA" id="ARBA00023015"/>
    </source>
</evidence>
<sequence length="301" mass="35614">MIRLLTIKEILQYIEDNLDIYNIDIDSLVTRSGYSRRNLQLLFKRFVGMPVGKYIRLRRVSRSAVLLRLTNLPLSVISTTLCYDSQQTFTREFKKHTGYTPKQYRENKVWVFHNISGPLTVNPEFESPDFYYFDCEMKKIFADLYVYKGMIPYTINCATKRWDRIEKLLSHSLPFLIISNEVYQGQKRSEDFIIESKVWKEKTRDNNSFLTLKKSLYAGFKFTGTKQQYIHFINHIYMNVLGFYGLNRLNGGDIEIIEKHNQKEGEYFFEYYMPVVSDSFLVSRDKLPSLGDIVKISSFLK</sequence>
<dbReference type="GO" id="GO:0003700">
    <property type="term" value="F:DNA-binding transcription factor activity"/>
    <property type="evidence" value="ECO:0007669"/>
    <property type="project" value="InterPro"/>
</dbReference>
<evidence type="ECO:0000256" key="3">
    <source>
        <dbReference type="ARBA" id="ARBA00023163"/>
    </source>
</evidence>
<dbReference type="Pfam" id="PF06445">
    <property type="entry name" value="GyrI-like"/>
    <property type="match status" value="1"/>
</dbReference>
<reference evidence="5 6" key="1">
    <citation type="submission" date="2019-04" db="EMBL/GenBank/DDBJ databases">
        <authorList>
            <consortium name="NARMS: The National Antimicrobial Resistance Monitoring System"/>
        </authorList>
    </citation>
    <scope>NUCLEOTIDE SEQUENCE [LARGE SCALE GENOMIC DNA]</scope>
    <source>
        <strain evidence="5 6">FSIS11919500</strain>
    </source>
</reference>
<dbReference type="SUPFAM" id="SSF46689">
    <property type="entry name" value="Homeodomain-like"/>
    <property type="match status" value="1"/>
</dbReference>
<dbReference type="SUPFAM" id="SSF55136">
    <property type="entry name" value="Probable bacterial effector-binding domain"/>
    <property type="match status" value="1"/>
</dbReference>
<name>A0A8S7IIH7_ECOLX</name>
<evidence type="ECO:0000259" key="4">
    <source>
        <dbReference type="PROSITE" id="PS01124"/>
    </source>
</evidence>
<dbReference type="Gene3D" id="1.10.10.60">
    <property type="entry name" value="Homeodomain-like"/>
    <property type="match status" value="2"/>
</dbReference>
<dbReference type="PROSITE" id="PS01124">
    <property type="entry name" value="HTH_ARAC_FAMILY_2"/>
    <property type="match status" value="1"/>
</dbReference>
<gene>
    <name evidence="5" type="ORF">E5H86_29970</name>
</gene>
<evidence type="ECO:0000313" key="6">
    <source>
        <dbReference type="Proteomes" id="UP000531916"/>
    </source>
</evidence>
<dbReference type="Proteomes" id="UP000531916">
    <property type="component" value="Unassembled WGS sequence"/>
</dbReference>
<dbReference type="EMBL" id="AASEPP010000201">
    <property type="protein sequence ID" value="EFC2249870.1"/>
    <property type="molecule type" value="Genomic_DNA"/>
</dbReference>
<evidence type="ECO:0000313" key="5">
    <source>
        <dbReference type="EMBL" id="EFC2249870.1"/>
    </source>
</evidence>
<dbReference type="AlphaFoldDB" id="A0A8S7IIH7"/>
<dbReference type="InterPro" id="IPR050959">
    <property type="entry name" value="MarA-like"/>
</dbReference>
<dbReference type="PANTHER" id="PTHR47504">
    <property type="entry name" value="RIGHT ORIGIN-BINDING PROTEIN"/>
    <property type="match status" value="1"/>
</dbReference>
<keyword evidence="3" id="KW-0804">Transcription</keyword>
<dbReference type="InterPro" id="IPR009057">
    <property type="entry name" value="Homeodomain-like_sf"/>
</dbReference>
<feature type="domain" description="HTH araC/xylS-type" evidence="4">
    <location>
        <begin position="8"/>
        <end position="107"/>
    </location>
</feature>
<keyword evidence="1" id="KW-0805">Transcription regulation</keyword>
<dbReference type="Gene3D" id="3.20.80.10">
    <property type="entry name" value="Regulatory factor, effector binding domain"/>
    <property type="match status" value="1"/>
</dbReference>
<dbReference type="SMART" id="SM00342">
    <property type="entry name" value="HTH_ARAC"/>
    <property type="match status" value="1"/>
</dbReference>
<accession>A0A8S7IIH7</accession>